<protein>
    <recommendedName>
        <fullName evidence="11">Glutathione hydrolase proenzyme</fullName>
        <ecNumber evidence="11">2.3.2.2</ecNumber>
        <ecNumber evidence="11">3.4.19.13</ecNumber>
    </recommendedName>
    <component>
        <recommendedName>
            <fullName evidence="11">Glutathione hydrolase large chain</fullName>
        </recommendedName>
    </component>
    <component>
        <recommendedName>
            <fullName evidence="11">Glutathione hydrolase small chain</fullName>
        </recommendedName>
    </component>
</protein>
<dbReference type="InterPro" id="IPR051792">
    <property type="entry name" value="GGT_bact"/>
</dbReference>
<organism evidence="13 14">
    <name type="scientific">Edaphosphingomonas fennica</name>
    <dbReference type="NCBI Taxonomy" id="114404"/>
    <lineage>
        <taxon>Bacteria</taxon>
        <taxon>Pseudomonadati</taxon>
        <taxon>Pseudomonadota</taxon>
        <taxon>Alphaproteobacteria</taxon>
        <taxon>Sphingomonadales</taxon>
        <taxon>Rhizorhabdaceae</taxon>
        <taxon>Edaphosphingomonas</taxon>
    </lineage>
</organism>
<dbReference type="GO" id="GO:0006751">
    <property type="term" value="P:glutathione catabolic process"/>
    <property type="evidence" value="ECO:0007669"/>
    <property type="project" value="UniProtKB-UniRule"/>
</dbReference>
<feature type="binding site" evidence="10">
    <location>
        <begin position="440"/>
        <end position="441"/>
    </location>
    <ligand>
        <name>L-glutamate</name>
        <dbReference type="ChEBI" id="CHEBI:29985"/>
    </ligand>
</feature>
<dbReference type="InterPro" id="IPR043138">
    <property type="entry name" value="GGT_lsub"/>
</dbReference>
<dbReference type="Gene3D" id="3.60.20.40">
    <property type="match status" value="1"/>
</dbReference>
<comment type="pathway">
    <text evidence="11">Sulfur metabolism; glutathione metabolism.</text>
</comment>
<feature type="chain" id="PRO_5015594653" description="Glutathione hydrolase proenzyme" evidence="12">
    <location>
        <begin position="21"/>
        <end position="556"/>
    </location>
</feature>
<dbReference type="PANTHER" id="PTHR43199">
    <property type="entry name" value="GLUTATHIONE HYDROLASE"/>
    <property type="match status" value="1"/>
</dbReference>
<feature type="active site" description="Nucleophile" evidence="9">
    <location>
        <position position="376"/>
    </location>
</feature>
<dbReference type="PANTHER" id="PTHR43199:SF1">
    <property type="entry name" value="GLUTATHIONE HYDROLASE PROENZYME"/>
    <property type="match status" value="1"/>
</dbReference>
<dbReference type="EC" id="3.4.19.13" evidence="11"/>
<evidence type="ECO:0000256" key="1">
    <source>
        <dbReference type="ARBA" id="ARBA00001049"/>
    </source>
</evidence>
<evidence type="ECO:0000256" key="8">
    <source>
        <dbReference type="ARBA" id="ARBA00047417"/>
    </source>
</evidence>
<dbReference type="InterPro" id="IPR029055">
    <property type="entry name" value="Ntn_hydrolases_N"/>
</dbReference>
<keyword evidence="6 11" id="KW-0865">Zymogen</keyword>
<evidence type="ECO:0000256" key="9">
    <source>
        <dbReference type="PIRSR" id="PIRSR600101-1"/>
    </source>
</evidence>
<feature type="binding site" evidence="10">
    <location>
        <position position="463"/>
    </location>
    <ligand>
        <name>L-glutamate</name>
        <dbReference type="ChEBI" id="CHEBI:29985"/>
    </ligand>
</feature>
<keyword evidence="14" id="KW-1185">Reference proteome</keyword>
<keyword evidence="11" id="KW-0317">Glutathione biosynthesis</keyword>
<comment type="subunit">
    <text evidence="11">This enzyme consists of two polypeptide chains, which are synthesized in precursor form from a single polypeptide.</text>
</comment>
<dbReference type="RefSeq" id="WP_107395512.1">
    <property type="nucleotide sequence ID" value="NZ_PHHF01000068.1"/>
</dbReference>
<dbReference type="InterPro" id="IPR043137">
    <property type="entry name" value="GGT_ssub_C"/>
</dbReference>
<dbReference type="PRINTS" id="PR01210">
    <property type="entry name" value="GGTRANSPTASE"/>
</dbReference>
<comment type="similarity">
    <text evidence="3 11">Belongs to the gamma-glutamyltransferase family.</text>
</comment>
<evidence type="ECO:0000256" key="3">
    <source>
        <dbReference type="ARBA" id="ARBA00009381"/>
    </source>
</evidence>
<dbReference type="EMBL" id="PHHF01000068">
    <property type="protein sequence ID" value="PTD18015.1"/>
    <property type="molecule type" value="Genomic_DNA"/>
</dbReference>
<comment type="catalytic activity">
    <reaction evidence="1 11">
        <text>an S-substituted glutathione + H2O = an S-substituted L-cysteinylglycine + L-glutamate</text>
        <dbReference type="Rhea" id="RHEA:59468"/>
        <dbReference type="ChEBI" id="CHEBI:15377"/>
        <dbReference type="ChEBI" id="CHEBI:29985"/>
        <dbReference type="ChEBI" id="CHEBI:90779"/>
        <dbReference type="ChEBI" id="CHEBI:143103"/>
        <dbReference type="EC" id="3.4.19.13"/>
    </reaction>
</comment>
<evidence type="ECO:0000256" key="7">
    <source>
        <dbReference type="ARBA" id="ARBA00023315"/>
    </source>
</evidence>
<feature type="signal peptide" evidence="12">
    <location>
        <begin position="1"/>
        <end position="20"/>
    </location>
</feature>
<evidence type="ECO:0000256" key="2">
    <source>
        <dbReference type="ARBA" id="ARBA00001089"/>
    </source>
</evidence>
<dbReference type="Gene3D" id="1.10.246.130">
    <property type="match status" value="1"/>
</dbReference>
<evidence type="ECO:0000256" key="11">
    <source>
        <dbReference type="RuleBase" id="RU368036"/>
    </source>
</evidence>
<proteinExistence type="inferred from homology"/>
<keyword evidence="7 11" id="KW-0012">Acyltransferase</keyword>
<dbReference type="InterPro" id="IPR000101">
    <property type="entry name" value="GGT_peptidase"/>
</dbReference>
<name>A0A2T4HQJ4_9SPHN</name>
<feature type="binding site" evidence="10">
    <location>
        <position position="416"/>
    </location>
    <ligand>
        <name>L-glutamate</name>
        <dbReference type="ChEBI" id="CHEBI:29985"/>
    </ligand>
</feature>
<dbReference type="GO" id="GO:0006750">
    <property type="term" value="P:glutathione biosynthetic process"/>
    <property type="evidence" value="ECO:0007669"/>
    <property type="project" value="UniProtKB-KW"/>
</dbReference>
<keyword evidence="5 11" id="KW-0378">Hydrolase</keyword>
<dbReference type="GO" id="GO:0036374">
    <property type="term" value="F:glutathione hydrolase activity"/>
    <property type="evidence" value="ECO:0007669"/>
    <property type="project" value="UniProtKB-UniRule"/>
</dbReference>
<comment type="catalytic activity">
    <reaction evidence="8 11">
        <text>an N-terminal (5-L-glutamyl)-[peptide] + an alpha-amino acid = 5-L-glutamyl amino acid + an N-terminal L-alpha-aminoacyl-[peptide]</text>
        <dbReference type="Rhea" id="RHEA:23904"/>
        <dbReference type="Rhea" id="RHEA-COMP:9780"/>
        <dbReference type="Rhea" id="RHEA-COMP:9795"/>
        <dbReference type="ChEBI" id="CHEBI:77644"/>
        <dbReference type="ChEBI" id="CHEBI:78597"/>
        <dbReference type="ChEBI" id="CHEBI:78599"/>
        <dbReference type="ChEBI" id="CHEBI:78608"/>
        <dbReference type="EC" id="2.3.2.2"/>
    </reaction>
</comment>
<dbReference type="Proteomes" id="UP000241206">
    <property type="component" value="Unassembled WGS sequence"/>
</dbReference>
<comment type="catalytic activity">
    <reaction evidence="2 11">
        <text>glutathione + H2O = L-cysteinylglycine + L-glutamate</text>
        <dbReference type="Rhea" id="RHEA:28807"/>
        <dbReference type="ChEBI" id="CHEBI:15377"/>
        <dbReference type="ChEBI" id="CHEBI:29985"/>
        <dbReference type="ChEBI" id="CHEBI:57925"/>
        <dbReference type="ChEBI" id="CHEBI:61694"/>
        <dbReference type="EC" id="3.4.19.13"/>
    </reaction>
</comment>
<dbReference type="NCBIfam" id="TIGR00066">
    <property type="entry name" value="g_glut_trans"/>
    <property type="match status" value="1"/>
</dbReference>
<keyword evidence="4 11" id="KW-0808">Transferase</keyword>
<comment type="PTM">
    <text evidence="11">Cleaved by autocatalysis into a large and a small subunit.</text>
</comment>
<keyword evidence="12" id="KW-0732">Signal</keyword>
<evidence type="ECO:0000313" key="13">
    <source>
        <dbReference type="EMBL" id="PTD18015.1"/>
    </source>
</evidence>
<dbReference type="UniPathway" id="UPA00204"/>
<evidence type="ECO:0000256" key="10">
    <source>
        <dbReference type="PIRSR" id="PIRSR600101-2"/>
    </source>
</evidence>
<dbReference type="AlphaFoldDB" id="A0A2T4HQJ4"/>
<gene>
    <name evidence="13" type="primary">ggt</name>
    <name evidence="13" type="ORF">CV103_15920</name>
</gene>
<evidence type="ECO:0000256" key="5">
    <source>
        <dbReference type="ARBA" id="ARBA00022801"/>
    </source>
</evidence>
<reference evidence="13 14" key="1">
    <citation type="submission" date="2017-11" db="EMBL/GenBank/DDBJ databases">
        <title>Sphingomonas oleivorans sp. nov., isolated from oil-contaminated soil.</title>
        <authorList>
            <person name="Wang L."/>
            <person name="Chen L."/>
        </authorList>
    </citation>
    <scope>NUCLEOTIDE SEQUENCE [LARGE SCALE GENOMIC DNA]</scope>
    <source>
        <strain evidence="13 14">K101</strain>
    </source>
</reference>
<evidence type="ECO:0000256" key="6">
    <source>
        <dbReference type="ARBA" id="ARBA00023145"/>
    </source>
</evidence>
<comment type="caution">
    <text evidence="13">The sequence shown here is derived from an EMBL/GenBank/DDBJ whole genome shotgun (WGS) entry which is preliminary data.</text>
</comment>
<evidence type="ECO:0000256" key="12">
    <source>
        <dbReference type="SAM" id="SignalP"/>
    </source>
</evidence>
<dbReference type="EC" id="2.3.2.2" evidence="11"/>
<evidence type="ECO:0000313" key="14">
    <source>
        <dbReference type="Proteomes" id="UP000241206"/>
    </source>
</evidence>
<evidence type="ECO:0000256" key="4">
    <source>
        <dbReference type="ARBA" id="ARBA00022679"/>
    </source>
</evidence>
<dbReference type="SUPFAM" id="SSF56235">
    <property type="entry name" value="N-terminal nucleophile aminohydrolases (Ntn hydrolases)"/>
    <property type="match status" value="1"/>
</dbReference>
<sequence length="556" mass="58009">MIARLFLLFALFTAAFPAYAAGGIVTAADPRAAEAGREMLRAGGSATDAAMAIMLALSVVEPQSSGIGGGGLLVHHDGRTGAIATIDGREAAPAAATPDRFMQDGRPMPFATAFPGGKSVGVPGNIRLMAEAHRQWGRLPWAKLFEPAIRLAEGGYKVTPRMSQFAGYVAPLWKDFPGIAAIYARDDGKAPPVGTLIRNPALAKLLRDVAAGGPEAFYGGRNGQAIVDAVSKAPVNPVPLTLADLAAYRAKERPALCGAYRGYRVCGMGPPSSGTTTILQMLGMLERFDLAALGKDSPEAWHLIGEAMQLAYADRDTWLGDTDFVSVPLQGLIDRDYLARRSTLIAPDHARGTYEPGVPPGAEPRTAAVSGEVSGTTHFVAVDGDGDVVTMTSTVEGPFGSQLVASGMVLNNELTDFTFAPEKDGAPVANRVEPGKRPLSSMSPTIVYGPDGRVVLAIGSAGGKRIIMHVMKALVGVLDWKLPAADAIALPNIFFGGGALQVEQGSALDAMRPALARFGQPVVAADLPSKLNAIERIGDGWRGAADPRSEGVVLAE</sequence>
<feature type="binding site" evidence="10">
    <location>
        <position position="89"/>
    </location>
    <ligand>
        <name>L-glutamate</name>
        <dbReference type="ChEBI" id="CHEBI:29985"/>
    </ligand>
</feature>
<dbReference type="Pfam" id="PF01019">
    <property type="entry name" value="G_glu_transpept"/>
    <property type="match status" value="1"/>
</dbReference>
<accession>A0A2T4HQJ4</accession>
<dbReference type="GO" id="GO:0103068">
    <property type="term" value="F:leukotriene C4 gamma-glutamyl transferase activity"/>
    <property type="evidence" value="ECO:0007669"/>
    <property type="project" value="UniProtKB-EC"/>
</dbReference>